<evidence type="ECO:0000313" key="3">
    <source>
        <dbReference type="Proteomes" id="UP000268162"/>
    </source>
</evidence>
<dbReference type="GO" id="GO:0003887">
    <property type="term" value="F:DNA-directed DNA polymerase activity"/>
    <property type="evidence" value="ECO:0007669"/>
    <property type="project" value="TreeGrafter"/>
</dbReference>
<dbReference type="Proteomes" id="UP000268162">
    <property type="component" value="Unassembled WGS sequence"/>
</dbReference>
<name>A0A4P9ZZK6_9FUNG</name>
<feature type="compositionally biased region" description="Polar residues" evidence="1">
    <location>
        <begin position="1"/>
        <end position="13"/>
    </location>
</feature>
<organism evidence="2 3">
    <name type="scientific">Dimargaris cristalligena</name>
    <dbReference type="NCBI Taxonomy" id="215637"/>
    <lineage>
        <taxon>Eukaryota</taxon>
        <taxon>Fungi</taxon>
        <taxon>Fungi incertae sedis</taxon>
        <taxon>Zoopagomycota</taxon>
        <taxon>Kickxellomycotina</taxon>
        <taxon>Dimargaritomycetes</taxon>
        <taxon>Dimargaritales</taxon>
        <taxon>Dimargaritaceae</taxon>
        <taxon>Dimargaris</taxon>
    </lineage>
</organism>
<dbReference type="GO" id="GO:0006261">
    <property type="term" value="P:DNA-templated DNA replication"/>
    <property type="evidence" value="ECO:0007669"/>
    <property type="project" value="TreeGrafter"/>
</dbReference>
<feature type="compositionally biased region" description="Basic and acidic residues" evidence="1">
    <location>
        <begin position="120"/>
        <end position="137"/>
    </location>
</feature>
<dbReference type="EMBL" id="ML002354">
    <property type="protein sequence ID" value="RKP38551.1"/>
    <property type="molecule type" value="Genomic_DNA"/>
</dbReference>
<keyword evidence="3" id="KW-1185">Reference proteome</keyword>
<feature type="compositionally biased region" description="Pro residues" evidence="1">
    <location>
        <begin position="83"/>
        <end position="92"/>
    </location>
</feature>
<evidence type="ECO:0000256" key="1">
    <source>
        <dbReference type="SAM" id="MobiDB-lite"/>
    </source>
</evidence>
<gene>
    <name evidence="2" type="ORF">BJ085DRAFT_36717</name>
</gene>
<accession>A0A4P9ZZK6</accession>
<proteinExistence type="predicted"/>
<dbReference type="GO" id="GO:0043625">
    <property type="term" value="C:delta DNA polymerase complex"/>
    <property type="evidence" value="ECO:0007669"/>
    <property type="project" value="TreeGrafter"/>
</dbReference>
<feature type="compositionally biased region" description="Pro residues" evidence="1">
    <location>
        <begin position="24"/>
        <end position="34"/>
    </location>
</feature>
<evidence type="ECO:0008006" key="4">
    <source>
        <dbReference type="Google" id="ProtNLM"/>
    </source>
</evidence>
<protein>
    <recommendedName>
        <fullName evidence="4">DNA polymerase delta, subunit 4-domain-containing protein</fullName>
    </recommendedName>
</protein>
<dbReference type="PANTHER" id="PTHR14303">
    <property type="entry name" value="DNA POLYMERASE DELTA SUBUNIT 4"/>
    <property type="match status" value="1"/>
</dbReference>
<dbReference type="PANTHER" id="PTHR14303:SF0">
    <property type="entry name" value="DNA POLYMERASE DELTA SUBUNIT 4"/>
    <property type="match status" value="1"/>
</dbReference>
<feature type="compositionally biased region" description="Polar residues" evidence="1">
    <location>
        <begin position="51"/>
        <end position="65"/>
    </location>
</feature>
<feature type="region of interest" description="Disordered" evidence="1">
    <location>
        <begin position="1"/>
        <end position="137"/>
    </location>
</feature>
<evidence type="ECO:0000313" key="2">
    <source>
        <dbReference type="EMBL" id="RKP38551.1"/>
    </source>
</evidence>
<dbReference type="STRING" id="215637.A0A4P9ZZK6"/>
<dbReference type="AlphaFoldDB" id="A0A4P9ZZK6"/>
<dbReference type="Pfam" id="PF04081">
    <property type="entry name" value="DNA_pol_delta_4"/>
    <property type="match status" value="1"/>
</dbReference>
<dbReference type="InterPro" id="IPR007218">
    <property type="entry name" value="DNA_pol_delta_4"/>
</dbReference>
<sequence>MRTRSGLVTNAPQVQKRRRTHPPTATPSPSPPPSNIHEVDEAHRRKRNPRRQPSSTNISPVTSTPVKRKQPERPSEAHYASPPESPPSPWPATAPIELHFSPSAYAEPDPVGHKQANSGARDRVNNQSDRSQHPETRQDELELLGHFDLKYTYGPCIGLTRLHRWDRASRLGLQPPPLIRDILMDHRKRDDPHSSIYAAFEETIFNGRL</sequence>
<dbReference type="GO" id="GO:0000731">
    <property type="term" value="P:DNA synthesis involved in DNA repair"/>
    <property type="evidence" value="ECO:0007669"/>
    <property type="project" value="InterPro"/>
</dbReference>
<reference evidence="3" key="1">
    <citation type="journal article" date="2018" name="Nat. Microbiol.">
        <title>Leveraging single-cell genomics to expand the fungal tree of life.</title>
        <authorList>
            <person name="Ahrendt S.R."/>
            <person name="Quandt C.A."/>
            <person name="Ciobanu D."/>
            <person name="Clum A."/>
            <person name="Salamov A."/>
            <person name="Andreopoulos B."/>
            <person name="Cheng J.F."/>
            <person name="Woyke T."/>
            <person name="Pelin A."/>
            <person name="Henrissat B."/>
            <person name="Reynolds N.K."/>
            <person name="Benny G.L."/>
            <person name="Smith M.E."/>
            <person name="James T.Y."/>
            <person name="Grigoriev I.V."/>
        </authorList>
    </citation>
    <scope>NUCLEOTIDE SEQUENCE [LARGE SCALE GENOMIC DNA]</scope>
    <source>
        <strain evidence="3">RSA 468</strain>
    </source>
</reference>